<evidence type="ECO:0000313" key="13">
    <source>
        <dbReference type="Proteomes" id="UP000190696"/>
    </source>
</evidence>
<evidence type="ECO:0000313" key="3">
    <source>
        <dbReference type="EMBL" id="ARJ20907.1"/>
    </source>
</evidence>
<evidence type="ECO:0000313" key="12">
    <source>
        <dbReference type="Proteomes" id="UP000006976"/>
    </source>
</evidence>
<dbReference type="EMBL" id="MUAI01000002">
    <property type="protein sequence ID" value="OOR07698.1"/>
    <property type="molecule type" value="Genomic_DNA"/>
</dbReference>
<keyword evidence="1" id="KW-0812">Transmembrane</keyword>
<dbReference type="EMBL" id="AHEV01000023">
    <property type="protein sequence ID" value="EJR37313.1"/>
    <property type="molecule type" value="Genomic_DNA"/>
</dbReference>
<gene>
    <name evidence="3" type="ORF">B7492_06535</name>
    <name evidence="11" type="ORF">BACI71_30244</name>
    <name evidence="7" type="ORF">BACWE_33620</name>
    <name evidence="5" type="ORF">BW900_04090</name>
    <name evidence="9" type="ORF">DET55_10886</name>
    <name evidence="10" type="ORF">FC701_34525</name>
    <name evidence="8" type="ORF">I6G81_06510</name>
    <name evidence="4" type="ORF">III_04182</name>
    <name evidence="6" type="ORF">S3E15_00839</name>
</gene>
<reference evidence="6 15" key="3">
    <citation type="submission" date="2016-12" db="EMBL/GenBank/DDBJ databases">
        <title>Genome Sequences of Twelve Sporeforming Bacillus Species Isolated from Foods.</title>
        <authorList>
            <person name="De Jong A."/>
            <person name="Holsappel S."/>
            <person name="Kuipers O.P."/>
        </authorList>
    </citation>
    <scope>NUCLEOTIDE SEQUENCE [LARGE SCALE GENOMIC DNA]</scope>
    <source>
        <strain evidence="6 15">S3E15</strain>
    </source>
</reference>
<dbReference type="Proteomes" id="UP000006976">
    <property type="component" value="Unassembled WGS sequence"/>
</dbReference>
<feature type="domain" description="DUF3899" evidence="2">
    <location>
        <begin position="35"/>
        <end position="122"/>
    </location>
</feature>
<accession>J8IC35</accession>
<evidence type="ECO:0000313" key="9">
    <source>
        <dbReference type="EMBL" id="REF38463.1"/>
    </source>
</evidence>
<evidence type="ECO:0000313" key="15">
    <source>
        <dbReference type="Proteomes" id="UP000194131"/>
    </source>
</evidence>
<evidence type="ECO:0000313" key="5">
    <source>
        <dbReference type="EMBL" id="OOR07698.1"/>
    </source>
</evidence>
<evidence type="ECO:0000259" key="2">
    <source>
        <dbReference type="Pfam" id="PF13038"/>
    </source>
</evidence>
<evidence type="ECO:0000313" key="18">
    <source>
        <dbReference type="Proteomes" id="UP000305524"/>
    </source>
</evidence>
<accession>A0A653X3P4</accession>
<evidence type="ECO:0000313" key="19">
    <source>
        <dbReference type="Proteomes" id="UP000437562"/>
    </source>
</evidence>
<protein>
    <submittedName>
        <fullName evidence="8">DUF3899 domain-containing protein</fullName>
    </submittedName>
    <submittedName>
        <fullName evidence="3">Transporter</fullName>
    </submittedName>
    <submittedName>
        <fullName evidence="9">Uncharacterized protein DUF3899</fullName>
    </submittedName>
</protein>
<dbReference type="Pfam" id="PF13038">
    <property type="entry name" value="DUF3899"/>
    <property type="match status" value="1"/>
</dbReference>
<dbReference type="Proteomes" id="UP000190696">
    <property type="component" value="Unassembled WGS sequence"/>
</dbReference>
<keyword evidence="20" id="KW-1185">Reference proteome</keyword>
<accession>A0A084J4S3</accession>
<organism evidence="11 19">
    <name type="scientific">Bacillus mycoides</name>
    <dbReference type="NCBI Taxonomy" id="1405"/>
    <lineage>
        <taxon>Bacteria</taxon>
        <taxon>Bacillati</taxon>
        <taxon>Bacillota</taxon>
        <taxon>Bacilli</taxon>
        <taxon>Bacillales</taxon>
        <taxon>Bacillaceae</taxon>
        <taxon>Bacillus</taxon>
        <taxon>Bacillus cereus group</taxon>
    </lineage>
</organism>
<name>A0A084J4S3_BACMY</name>
<reference evidence="3 14" key="5">
    <citation type="submission" date="2017-04" db="EMBL/GenBank/DDBJ databases">
        <title>The Characteristic of a Fine Plant Growth-Promoting Rhizobacteria Bacillus mycoides Gnyt1 and its Whole Genome Sequencing Analysis.</title>
        <authorList>
            <person name="Li J.H."/>
            <person name="Yao T."/>
        </authorList>
    </citation>
    <scope>NUCLEOTIDE SEQUENCE [LARGE SCALE GENOMIC DNA]</scope>
    <source>
        <strain evidence="3 14">Gnyt1</strain>
    </source>
</reference>
<dbReference type="EMBL" id="MKZQ01000035">
    <property type="protein sequence ID" value="PJN70321.1"/>
    <property type="molecule type" value="Genomic_DNA"/>
</dbReference>
<dbReference type="Proteomes" id="UP000596196">
    <property type="component" value="Chromosome"/>
</dbReference>
<dbReference type="Proteomes" id="UP000437562">
    <property type="component" value="Unassembled WGS sequence"/>
</dbReference>
<reference evidence="8 20" key="9">
    <citation type="submission" date="2020-12" db="EMBL/GenBank/DDBJ databases">
        <title>FDA dAtabase for Regulatory Grade micrObial Sequences (FDA-ARGOS): Supporting development and validation of Infectious Disease Dx tests.</title>
        <authorList>
            <person name="Nelson B."/>
            <person name="Plummer A."/>
            <person name="Tallon L."/>
            <person name="Sadzewicz L."/>
            <person name="Zhao X."/>
            <person name="Boylan J."/>
            <person name="Ott S."/>
            <person name="Bowen H."/>
            <person name="Vavikolanu K."/>
            <person name="Mehta A."/>
            <person name="Aluvathingal J."/>
            <person name="Nadendla S."/>
            <person name="Myers T."/>
            <person name="Yan Y."/>
            <person name="Sichtig H."/>
        </authorList>
    </citation>
    <scope>NUCLEOTIDE SEQUENCE [LARGE SCALE GENOMIC DNA]</scope>
    <source>
        <strain evidence="8 20">FDAARGOS_924</strain>
    </source>
</reference>
<dbReference type="AlphaFoldDB" id="A0A084J4S3"/>
<evidence type="ECO:0000313" key="8">
    <source>
        <dbReference type="EMBL" id="QQA17111.1"/>
    </source>
</evidence>
<dbReference type="EMBL" id="CABWMC010000023">
    <property type="protein sequence ID" value="VXC21053.1"/>
    <property type="molecule type" value="Genomic_DNA"/>
</dbReference>
<reference evidence="4 12" key="1">
    <citation type="submission" date="2012-04" db="EMBL/GenBank/DDBJ databases">
        <title>The Genome Sequence of Bacillus cereus VD078.</title>
        <authorList>
            <consortium name="The Broad Institute Genome Sequencing Platform"/>
            <consortium name="The Broad Institute Genome Sequencing Center for Infectious Disease"/>
            <person name="Feldgarden M."/>
            <person name="Van der Auwera G.A."/>
            <person name="Mahillon J."/>
            <person name="Duprez V."/>
            <person name="Timmery S."/>
            <person name="Mattelet C."/>
            <person name="Dierick K."/>
            <person name="Sun M."/>
            <person name="Yu Z."/>
            <person name="Zhu L."/>
            <person name="Hu X."/>
            <person name="Shank E.B."/>
            <person name="Swiecicka I."/>
            <person name="Hansen B.M."/>
            <person name="Andrup L."/>
            <person name="Young S.K."/>
            <person name="Zeng Q."/>
            <person name="Gargeya S."/>
            <person name="Fitzgerald M."/>
            <person name="Haas B."/>
            <person name="Abouelleil A."/>
            <person name="Alvarado L."/>
            <person name="Arachchi H.M."/>
            <person name="Berlin A."/>
            <person name="Chapman S.B."/>
            <person name="Goldberg J."/>
            <person name="Griggs A."/>
            <person name="Gujja S."/>
            <person name="Hansen M."/>
            <person name="Howarth C."/>
            <person name="Imamovic A."/>
            <person name="Larimer J."/>
            <person name="McCowen C."/>
            <person name="Montmayeur A."/>
            <person name="Murphy C."/>
            <person name="Neiman D."/>
            <person name="Pearson M."/>
            <person name="Priest M."/>
            <person name="Roberts A."/>
            <person name="Saif S."/>
            <person name="Shea T."/>
            <person name="Sisk P."/>
            <person name="Sykes S."/>
            <person name="Wortman J."/>
            <person name="Nusbaum C."/>
            <person name="Birren B."/>
        </authorList>
    </citation>
    <scope>NUCLEOTIDE SEQUENCE [LARGE SCALE GENOMIC DNA]</scope>
    <source>
        <strain evidence="4 12">VD078</strain>
    </source>
</reference>
<reference evidence="7 16" key="2">
    <citation type="submission" date="2016-10" db="EMBL/GenBank/DDBJ databases">
        <title>Genome Sequence of Bacillus weihenstephanensis GM6LP.</title>
        <authorList>
            <person name="Poehlein A."/>
            <person name="Wemheuer F."/>
            <person name="Hollensteiner J."/>
            <person name="Wemheuer B."/>
        </authorList>
    </citation>
    <scope>NUCLEOTIDE SEQUENCE [LARGE SCALE GENOMIC DNA]</scope>
    <source>
        <strain evidence="7 16">GM6LP</strain>
    </source>
</reference>
<dbReference type="EMBL" id="QTTY01000008">
    <property type="protein sequence ID" value="REF38463.1"/>
    <property type="molecule type" value="Genomic_DNA"/>
</dbReference>
<dbReference type="EMBL" id="CP065877">
    <property type="protein sequence ID" value="QQA17111.1"/>
    <property type="molecule type" value="Genomic_DNA"/>
</dbReference>
<evidence type="ECO:0000313" key="7">
    <source>
        <dbReference type="EMBL" id="PJN70321.1"/>
    </source>
</evidence>
<dbReference type="EMBL" id="CP020743">
    <property type="protein sequence ID" value="ARJ20907.1"/>
    <property type="molecule type" value="Genomic_DNA"/>
</dbReference>
<reference evidence="10 18" key="7">
    <citation type="journal article" date="2019" name="Environ. Microbiol.">
        <title>An active ?-lactamase is a part of an orchestrated cell wall stress resistance network of Bacillus subtilis and related rhizosphere species.</title>
        <authorList>
            <person name="Bucher T."/>
            <person name="Keren-Paz A."/>
            <person name="Hausser J."/>
            <person name="Olender T."/>
            <person name="Cytryn E."/>
            <person name="Kolodkin-Gal I."/>
        </authorList>
    </citation>
    <scope>NUCLEOTIDE SEQUENCE [LARGE SCALE GENOMIC DNA]</scope>
    <source>
        <strain evidence="10 18">I186</strain>
    </source>
</reference>
<evidence type="ECO:0000313" key="14">
    <source>
        <dbReference type="Proteomes" id="UP000192932"/>
    </source>
</evidence>
<evidence type="ECO:0000313" key="11">
    <source>
        <dbReference type="EMBL" id="VXC21053.1"/>
    </source>
</evidence>
<dbReference type="OMA" id="FAYGFRR"/>
<dbReference type="Proteomes" id="UP000236165">
    <property type="component" value="Unassembled WGS sequence"/>
</dbReference>
<evidence type="ECO:0000313" key="10">
    <source>
        <dbReference type="EMBL" id="TKI78037.1"/>
    </source>
</evidence>
<evidence type="ECO:0000313" key="17">
    <source>
        <dbReference type="Proteomes" id="UP000256530"/>
    </source>
</evidence>
<dbReference type="Proteomes" id="UP000305524">
    <property type="component" value="Unassembled WGS sequence"/>
</dbReference>
<dbReference type="KEGG" id="bmyo:BG05_4716"/>
<dbReference type="InterPro" id="IPR025007">
    <property type="entry name" value="DUF3899"/>
</dbReference>
<reference evidence="5 13" key="4">
    <citation type="submission" date="2017-01" db="EMBL/GenBank/DDBJ databases">
        <title>Bacillus cereus isolates.</title>
        <authorList>
            <person name="Beno S.M."/>
        </authorList>
    </citation>
    <scope>NUCLEOTIDE SEQUENCE [LARGE SCALE GENOMIC DNA]</scope>
    <source>
        <strain evidence="5 13">FSL W7-1108</strain>
    </source>
</reference>
<dbReference type="Proteomes" id="UP000194131">
    <property type="component" value="Unassembled WGS sequence"/>
</dbReference>
<feature type="transmembrane region" description="Helical" evidence="1">
    <location>
        <begin position="39"/>
        <end position="67"/>
    </location>
</feature>
<keyword evidence="1" id="KW-0472">Membrane</keyword>
<accession>A0A0B5S677</accession>
<reference evidence="11 19" key="8">
    <citation type="submission" date="2019-10" db="EMBL/GenBank/DDBJ databases">
        <authorList>
            <person name="Karimi E."/>
        </authorList>
    </citation>
    <scope>NUCLEOTIDE SEQUENCE [LARGE SCALE GENOMIC DNA]</scope>
    <source>
        <strain evidence="11">Bacillus sp. 71</strain>
    </source>
</reference>
<evidence type="ECO:0000313" key="6">
    <source>
        <dbReference type="EMBL" id="OSX91648.1"/>
    </source>
</evidence>
<dbReference type="RefSeq" id="WP_002125921.1">
    <property type="nucleotide sequence ID" value="NZ_CAKJWQ010000013.1"/>
</dbReference>
<keyword evidence="1" id="KW-1133">Transmembrane helix</keyword>
<proteinExistence type="predicted"/>
<evidence type="ECO:0000313" key="16">
    <source>
        <dbReference type="Proteomes" id="UP000236165"/>
    </source>
</evidence>
<dbReference type="EMBL" id="SZOD01001365">
    <property type="protein sequence ID" value="TKI78037.1"/>
    <property type="molecule type" value="Genomic_DNA"/>
</dbReference>
<dbReference type="Proteomes" id="UP000192932">
    <property type="component" value="Chromosome"/>
</dbReference>
<evidence type="ECO:0000313" key="20">
    <source>
        <dbReference type="Proteomes" id="UP000596196"/>
    </source>
</evidence>
<evidence type="ECO:0000313" key="4">
    <source>
        <dbReference type="EMBL" id="EJR37313.1"/>
    </source>
</evidence>
<reference evidence="9 17" key="6">
    <citation type="submission" date="2018-08" db="EMBL/GenBank/DDBJ databases">
        <title>Freshwater and sediment microbial communities from various areas in North America, analyzing microbe dynamics in response to fracking.</title>
        <authorList>
            <person name="Lamendella R."/>
        </authorList>
    </citation>
    <scope>NUCLEOTIDE SEQUENCE [LARGE SCALE GENOMIC DNA]</scope>
    <source>
        <strain evidence="9 17">DB-1</strain>
    </source>
</reference>
<feature type="transmembrane region" description="Helical" evidence="1">
    <location>
        <begin position="102"/>
        <end position="125"/>
    </location>
</feature>
<sequence>MNKVFFHTCILFLVAIIASSVGAFLVSSHFLLNFVNISFYIALFFILIGGFLFIFQNGFFNVTIYAFQRVFGTNKKIDSLIEEAEEPIDKKERIYKTYSFKWTYPICITGIVLGLFSILISFTILM</sequence>
<dbReference type="Proteomes" id="UP000256530">
    <property type="component" value="Unassembled WGS sequence"/>
</dbReference>
<evidence type="ECO:0000256" key="1">
    <source>
        <dbReference type="SAM" id="Phobius"/>
    </source>
</evidence>
<dbReference type="EMBL" id="MRWU01000010">
    <property type="protein sequence ID" value="OSX91648.1"/>
    <property type="molecule type" value="Genomic_DNA"/>
</dbReference>